<reference evidence="6 7" key="1">
    <citation type="submission" date="2020-08" db="EMBL/GenBank/DDBJ databases">
        <title>Sequencing the genomes of 1000 actinobacteria strains.</title>
        <authorList>
            <person name="Klenk H.-P."/>
        </authorList>
    </citation>
    <scope>NUCLEOTIDE SEQUENCE [LARGE SCALE GENOMIC DNA]</scope>
    <source>
        <strain evidence="6 7">DSM 44230</strain>
    </source>
</reference>
<evidence type="ECO:0000256" key="2">
    <source>
        <dbReference type="ARBA" id="ARBA00022692"/>
    </source>
</evidence>
<organism evidence="6 7">
    <name type="scientific">Crossiella cryophila</name>
    <dbReference type="NCBI Taxonomy" id="43355"/>
    <lineage>
        <taxon>Bacteria</taxon>
        <taxon>Bacillati</taxon>
        <taxon>Actinomycetota</taxon>
        <taxon>Actinomycetes</taxon>
        <taxon>Pseudonocardiales</taxon>
        <taxon>Pseudonocardiaceae</taxon>
        <taxon>Crossiella</taxon>
    </lineage>
</organism>
<dbReference type="Pfam" id="PF13564">
    <property type="entry name" value="DoxX_2"/>
    <property type="match status" value="1"/>
</dbReference>
<dbReference type="RefSeq" id="WP_185004035.1">
    <property type="nucleotide sequence ID" value="NZ_BAAAUI010000004.1"/>
</dbReference>
<keyword evidence="2 5" id="KW-0812">Transmembrane</keyword>
<evidence type="ECO:0000256" key="3">
    <source>
        <dbReference type="ARBA" id="ARBA00022989"/>
    </source>
</evidence>
<comment type="subcellular location">
    <subcellularLocation>
        <location evidence="1">Membrane</location>
        <topology evidence="1">Multi-pass membrane protein</topology>
    </subcellularLocation>
</comment>
<dbReference type="GO" id="GO:0016020">
    <property type="term" value="C:membrane"/>
    <property type="evidence" value="ECO:0007669"/>
    <property type="project" value="UniProtKB-SubCell"/>
</dbReference>
<keyword evidence="3 5" id="KW-1133">Transmembrane helix</keyword>
<protein>
    <submittedName>
        <fullName evidence="6">Putative membrane protein YphA (DoxX/SURF4 family)</fullName>
    </submittedName>
</protein>
<dbReference type="Proteomes" id="UP000533598">
    <property type="component" value="Unassembled WGS sequence"/>
</dbReference>
<name>A0A7W7FV60_9PSEU</name>
<sequence length="145" mass="14951">MSEPASVVRVIGTVALWVLRVLLAAYFLYSAYLLFGPGLAGKFDKIGFGQWLRYLTAVLEAAGAIGLLIPRLGGLAALGLVGVMAGAVATEVFLLNDLGGAQLPLILLALAAVIAVFRRQDITGALSLARTALAGNAAQPRHPAA</sequence>
<evidence type="ECO:0000256" key="4">
    <source>
        <dbReference type="ARBA" id="ARBA00023136"/>
    </source>
</evidence>
<dbReference type="EMBL" id="JACHMH010000001">
    <property type="protein sequence ID" value="MBB4678173.1"/>
    <property type="molecule type" value="Genomic_DNA"/>
</dbReference>
<gene>
    <name evidence="6" type="ORF">HNR67_004291</name>
</gene>
<evidence type="ECO:0000313" key="6">
    <source>
        <dbReference type="EMBL" id="MBB4678173.1"/>
    </source>
</evidence>
<keyword evidence="4 5" id="KW-0472">Membrane</keyword>
<evidence type="ECO:0000313" key="7">
    <source>
        <dbReference type="Proteomes" id="UP000533598"/>
    </source>
</evidence>
<dbReference type="AlphaFoldDB" id="A0A7W7FV60"/>
<feature type="transmembrane region" description="Helical" evidence="5">
    <location>
        <begin position="51"/>
        <end position="69"/>
    </location>
</feature>
<comment type="caution">
    <text evidence="6">The sequence shown here is derived from an EMBL/GenBank/DDBJ whole genome shotgun (WGS) entry which is preliminary data.</text>
</comment>
<evidence type="ECO:0000256" key="1">
    <source>
        <dbReference type="ARBA" id="ARBA00004141"/>
    </source>
</evidence>
<keyword evidence="7" id="KW-1185">Reference proteome</keyword>
<feature type="transmembrane region" description="Helical" evidence="5">
    <location>
        <begin position="101"/>
        <end position="117"/>
    </location>
</feature>
<feature type="transmembrane region" description="Helical" evidence="5">
    <location>
        <begin position="7"/>
        <end position="31"/>
    </location>
</feature>
<accession>A0A7W7FV60</accession>
<evidence type="ECO:0000256" key="5">
    <source>
        <dbReference type="SAM" id="Phobius"/>
    </source>
</evidence>
<dbReference type="InterPro" id="IPR032808">
    <property type="entry name" value="DoxX"/>
</dbReference>
<feature type="transmembrane region" description="Helical" evidence="5">
    <location>
        <begin position="76"/>
        <end position="95"/>
    </location>
</feature>
<proteinExistence type="predicted"/>